<dbReference type="PRINTS" id="PR00419">
    <property type="entry name" value="ADXRDTASE"/>
</dbReference>
<dbReference type="Gene3D" id="3.50.50.60">
    <property type="entry name" value="FAD/NAD(P)-binding domain"/>
    <property type="match status" value="1"/>
</dbReference>
<feature type="domain" description="Dihydroprymidine dehydrogenase" evidence="1">
    <location>
        <begin position="6"/>
        <end position="83"/>
    </location>
</feature>
<name>X1K4A9_9ZZZZ</name>
<dbReference type="Gene3D" id="1.10.1060.10">
    <property type="entry name" value="Alpha-helical ferredoxin"/>
    <property type="match status" value="1"/>
</dbReference>
<dbReference type="InterPro" id="IPR051394">
    <property type="entry name" value="Glutamate_Synthase"/>
</dbReference>
<dbReference type="EMBL" id="BARV01001986">
    <property type="protein sequence ID" value="GAI01867.1"/>
    <property type="molecule type" value="Genomic_DNA"/>
</dbReference>
<dbReference type="SUPFAM" id="SSF51971">
    <property type="entry name" value="Nucleotide-binding domain"/>
    <property type="match status" value="1"/>
</dbReference>
<gene>
    <name evidence="2" type="ORF">S06H3_05378</name>
</gene>
<sequence>DKRGTSPCHIACPAGVNPQGYVALIAQGKFREALEVIRRAVPFAGSLGRVCTHPCELDCERRQFDEPVAIRSLKRFVADYELRVGREKAVPVERTKEDKVAIIGSGPAGLACAYDLIRDGYAVTVFEALPQTGGLLRYGIPEYRLPKEIVDNDISYIQELGVEIKTNTPVKDLGEIFNQGYKAIFLGIGCQESMKLLVYPLLGQRRANSGQ</sequence>
<evidence type="ECO:0000259" key="1">
    <source>
        <dbReference type="Pfam" id="PF14691"/>
    </source>
</evidence>
<comment type="caution">
    <text evidence="2">The sequence shown here is derived from an EMBL/GenBank/DDBJ whole genome shotgun (WGS) entry which is preliminary data.</text>
</comment>
<accession>X1K4A9</accession>
<reference evidence="2" key="1">
    <citation type="journal article" date="2014" name="Front. Microbiol.">
        <title>High frequency of phylogenetically diverse reductive dehalogenase-homologous genes in deep subseafloor sedimentary metagenomes.</title>
        <authorList>
            <person name="Kawai M."/>
            <person name="Futagami T."/>
            <person name="Toyoda A."/>
            <person name="Takaki Y."/>
            <person name="Nishi S."/>
            <person name="Hori S."/>
            <person name="Arai W."/>
            <person name="Tsubouchi T."/>
            <person name="Morono Y."/>
            <person name="Uchiyama I."/>
            <person name="Ito T."/>
            <person name="Fujiyama A."/>
            <person name="Inagaki F."/>
            <person name="Takami H."/>
        </authorList>
    </citation>
    <scope>NUCLEOTIDE SEQUENCE</scope>
    <source>
        <strain evidence="2">Expedition CK06-06</strain>
    </source>
</reference>
<dbReference type="InterPro" id="IPR009051">
    <property type="entry name" value="Helical_ferredxn"/>
</dbReference>
<protein>
    <recommendedName>
        <fullName evidence="1">Dihydroprymidine dehydrogenase domain-containing protein</fullName>
    </recommendedName>
</protein>
<dbReference type="InterPro" id="IPR028261">
    <property type="entry name" value="DPD_II"/>
</dbReference>
<dbReference type="AlphaFoldDB" id="X1K4A9"/>
<dbReference type="InterPro" id="IPR036188">
    <property type="entry name" value="FAD/NAD-bd_sf"/>
</dbReference>
<proteinExistence type="predicted"/>
<evidence type="ECO:0000313" key="2">
    <source>
        <dbReference type="EMBL" id="GAI01867.1"/>
    </source>
</evidence>
<dbReference type="PANTHER" id="PTHR43100">
    <property type="entry name" value="GLUTAMATE SYNTHASE [NADPH] SMALL CHAIN"/>
    <property type="match status" value="1"/>
</dbReference>
<dbReference type="Pfam" id="PF13450">
    <property type="entry name" value="NAD_binding_8"/>
    <property type="match status" value="1"/>
</dbReference>
<dbReference type="Pfam" id="PF14691">
    <property type="entry name" value="Fer4_20"/>
    <property type="match status" value="1"/>
</dbReference>
<dbReference type="PANTHER" id="PTHR43100:SF3">
    <property type="entry name" value="FAD_NAD(P)-BINDING DOMAIN-CONTAINING PROTEIN"/>
    <property type="match status" value="1"/>
</dbReference>
<feature type="non-terminal residue" evidence="2">
    <location>
        <position position="1"/>
    </location>
</feature>
<dbReference type="GO" id="GO:0051536">
    <property type="term" value="F:iron-sulfur cluster binding"/>
    <property type="evidence" value="ECO:0007669"/>
    <property type="project" value="InterPro"/>
</dbReference>
<organism evidence="2">
    <name type="scientific">marine sediment metagenome</name>
    <dbReference type="NCBI Taxonomy" id="412755"/>
    <lineage>
        <taxon>unclassified sequences</taxon>
        <taxon>metagenomes</taxon>
        <taxon>ecological metagenomes</taxon>
    </lineage>
</organism>